<dbReference type="RefSeq" id="XP_043004313.1">
    <property type="nucleotide sequence ID" value="XM_043158958.1"/>
</dbReference>
<evidence type="ECO:0000256" key="1">
    <source>
        <dbReference type="ARBA" id="ARBA00023002"/>
    </source>
</evidence>
<comment type="caution">
    <text evidence="3">The sequence shown here is derived from an EMBL/GenBank/DDBJ whole genome shotgun (WGS) entry which is preliminary data.</text>
</comment>
<dbReference type="Pfam" id="PF14027">
    <property type="entry name" value="Questin_oxidase"/>
    <property type="match status" value="1"/>
</dbReference>
<name>A0A9P7UMM5_9AGAR</name>
<dbReference type="EMBL" id="CM032189">
    <property type="protein sequence ID" value="KAG7087842.1"/>
    <property type="molecule type" value="Genomic_DNA"/>
</dbReference>
<dbReference type="PANTHER" id="PTHR35870">
    <property type="entry name" value="PROTEIN, PUTATIVE (AFU_ORTHOLOGUE AFUA_5G03330)-RELATED"/>
    <property type="match status" value="1"/>
</dbReference>
<protein>
    <submittedName>
        <fullName evidence="3">Uncharacterized protein</fullName>
    </submittedName>
</protein>
<sequence>MSTVAELELWPKPSPPPSSISPSRLPGSTYESTKALLEVLKLNHERWHVFYDDNGRHNHISHHVLAVWAMGAHKDIISMGYKKNEHMMKPRRSSPEPITQENFNDHLGDHSYYDAYLRFFTEELRSKGPSSTLEEYIFSPKVNFGTISKHGDHPSMLSRFVAALMHALIHVGYGAEFGLPGMFVQGLAMAAGSRSGSNQILPPALFRDIDLLRENSRYVGLKSLQSTANASYGNGNDGQGPNSFMDVFSSNEVPNQPAPTSTPSLNLAAPRLAAVVSALSGGADPRTNVTAKNVHAFDVIARIINDPNVRPQKTGLQMIYGSVLEECGDAIYRYASEWSPDVSSVSAKIEELQWTAALLYAVSGFRQLEGGEFNADFLAMHFVTSALFLPSLAVYLSVPSQILLLRSHFVVCLTWWVAIGKAHLDIPAFFAADTAHPGPSGTRPTVNKRALPAPQSPIAINPNPWTYIIQQAITHPDDHVPKLLRALMHFSVLYGEREAGFFGGTELRDADKIDGTLFIRAAGLTVERLTREFREVPDEQVYWDRKTYIPGAPHGSY</sequence>
<proteinExistence type="predicted"/>
<dbReference type="Proteomes" id="UP001049176">
    <property type="component" value="Chromosome 9"/>
</dbReference>
<dbReference type="GO" id="GO:0016491">
    <property type="term" value="F:oxidoreductase activity"/>
    <property type="evidence" value="ECO:0007669"/>
    <property type="project" value="UniProtKB-KW"/>
</dbReference>
<evidence type="ECO:0000256" key="2">
    <source>
        <dbReference type="SAM" id="MobiDB-lite"/>
    </source>
</evidence>
<gene>
    <name evidence="3" type="ORF">E1B28_013780</name>
</gene>
<dbReference type="GeneID" id="66082855"/>
<reference evidence="3" key="1">
    <citation type="journal article" date="2021" name="Genome Biol. Evol.">
        <title>The assembled and annotated genome of the fairy-ring fungus Marasmius oreades.</title>
        <authorList>
            <person name="Hiltunen M."/>
            <person name="Ament-Velasquez S.L."/>
            <person name="Johannesson H."/>
        </authorList>
    </citation>
    <scope>NUCLEOTIDE SEQUENCE</scope>
    <source>
        <strain evidence="3">03SP1</strain>
    </source>
</reference>
<evidence type="ECO:0000313" key="3">
    <source>
        <dbReference type="EMBL" id="KAG7087842.1"/>
    </source>
</evidence>
<evidence type="ECO:0000313" key="4">
    <source>
        <dbReference type="Proteomes" id="UP001049176"/>
    </source>
</evidence>
<dbReference type="AlphaFoldDB" id="A0A9P7UMM5"/>
<dbReference type="InterPro" id="IPR025337">
    <property type="entry name" value="Questin_oxidase-like"/>
</dbReference>
<keyword evidence="4" id="KW-1185">Reference proteome</keyword>
<accession>A0A9P7UMM5</accession>
<dbReference type="PANTHER" id="PTHR35870:SF1">
    <property type="entry name" value="PROTEIN, PUTATIVE (AFU_ORTHOLOGUE AFUA_5G03330)-RELATED"/>
    <property type="match status" value="1"/>
</dbReference>
<dbReference type="KEGG" id="more:E1B28_013780"/>
<feature type="region of interest" description="Disordered" evidence="2">
    <location>
        <begin position="1"/>
        <end position="27"/>
    </location>
</feature>
<organism evidence="3 4">
    <name type="scientific">Marasmius oreades</name>
    <name type="common">fairy-ring Marasmius</name>
    <dbReference type="NCBI Taxonomy" id="181124"/>
    <lineage>
        <taxon>Eukaryota</taxon>
        <taxon>Fungi</taxon>
        <taxon>Dikarya</taxon>
        <taxon>Basidiomycota</taxon>
        <taxon>Agaricomycotina</taxon>
        <taxon>Agaricomycetes</taxon>
        <taxon>Agaricomycetidae</taxon>
        <taxon>Agaricales</taxon>
        <taxon>Marasmiineae</taxon>
        <taxon>Marasmiaceae</taxon>
        <taxon>Marasmius</taxon>
    </lineage>
</organism>
<dbReference type="OrthoDB" id="10004862at2759"/>
<keyword evidence="1" id="KW-0560">Oxidoreductase</keyword>